<sequence>MSVESVFRRLFLFILPTPHTPHPYLPTPHTLHPLVRGPPEYVTIYGRNPQANLTRKTWQLQLRKEL</sequence>
<dbReference type="AlphaFoldDB" id="A0A552FX80"/>
<protein>
    <submittedName>
        <fullName evidence="1">Uncharacterized protein</fullName>
    </submittedName>
</protein>
<proteinExistence type="predicted"/>
<gene>
    <name evidence="1" type="ORF">EWV91_05525</name>
</gene>
<organism evidence="1 2">
    <name type="scientific">Microcystis aeruginosa Ma_QC_Ca_00000000_S207</name>
    <dbReference type="NCBI Taxonomy" id="2486251"/>
    <lineage>
        <taxon>Bacteria</taxon>
        <taxon>Bacillati</taxon>
        <taxon>Cyanobacteriota</taxon>
        <taxon>Cyanophyceae</taxon>
        <taxon>Oscillatoriophycideae</taxon>
        <taxon>Chroococcales</taxon>
        <taxon>Microcystaceae</taxon>
        <taxon>Microcystis</taxon>
    </lineage>
</organism>
<accession>A0A552FX80</accession>
<evidence type="ECO:0000313" key="2">
    <source>
        <dbReference type="Proteomes" id="UP000320293"/>
    </source>
</evidence>
<reference evidence="1 2" key="1">
    <citation type="submission" date="2019-01" db="EMBL/GenBank/DDBJ databases">
        <title>Coherence of Microcystis species and biogeography revealed through population genomics.</title>
        <authorList>
            <person name="Perez-Carrascal O.M."/>
            <person name="Terrat Y."/>
            <person name="Giani A."/>
            <person name="Fortin N."/>
            <person name="Tromas N."/>
            <person name="Shapiro B.J."/>
        </authorList>
    </citation>
    <scope>NUCLEOTIDE SEQUENCE [LARGE SCALE GENOMIC DNA]</scope>
    <source>
        <strain evidence="1">Ma_QC_Ca_00000000_S207</strain>
    </source>
</reference>
<evidence type="ECO:0000313" key="1">
    <source>
        <dbReference type="EMBL" id="TRU51315.1"/>
    </source>
</evidence>
<dbReference type="EMBL" id="SFBF01000097">
    <property type="protein sequence ID" value="TRU51315.1"/>
    <property type="molecule type" value="Genomic_DNA"/>
</dbReference>
<name>A0A552FX80_MICAE</name>
<dbReference type="Proteomes" id="UP000320293">
    <property type="component" value="Unassembled WGS sequence"/>
</dbReference>
<comment type="caution">
    <text evidence="1">The sequence shown here is derived from an EMBL/GenBank/DDBJ whole genome shotgun (WGS) entry which is preliminary data.</text>
</comment>